<accession>A0AAU7Q4K5</accession>
<dbReference type="AlphaFoldDB" id="A0AAU7Q4K5"/>
<dbReference type="EMBL" id="CP157947">
    <property type="protein sequence ID" value="XBS68077.1"/>
    <property type="molecule type" value="Genomic_DNA"/>
</dbReference>
<organism evidence="1">
    <name type="scientific">Acerihabitans sp. KWT182</name>
    <dbReference type="NCBI Taxonomy" id="3157919"/>
    <lineage>
        <taxon>Bacteria</taxon>
        <taxon>Pseudomonadati</taxon>
        <taxon>Pseudomonadota</taxon>
        <taxon>Gammaproteobacteria</taxon>
        <taxon>Enterobacterales</taxon>
        <taxon>Pectobacteriaceae</taxon>
        <taxon>Acerihabitans</taxon>
    </lineage>
</organism>
<reference evidence="1" key="1">
    <citation type="submission" date="2024-06" db="EMBL/GenBank/DDBJ databases">
        <authorList>
            <person name="Coelho C."/>
            <person name="Bento M."/>
            <person name="Garcia E."/>
            <person name="Camelo A."/>
            <person name="Brandao I."/>
            <person name="Espirito Santo C."/>
            <person name="Trovao J."/>
            <person name="Verissimo A."/>
            <person name="Costa J."/>
            <person name="Tiago I."/>
        </authorList>
    </citation>
    <scope>NUCLEOTIDE SEQUENCE</scope>
    <source>
        <strain evidence="1">KWT182</strain>
    </source>
</reference>
<name>A0AAU7Q4K5_9GAMM</name>
<evidence type="ECO:0000313" key="1">
    <source>
        <dbReference type="EMBL" id="XBS68077.1"/>
    </source>
</evidence>
<sequence length="85" mass="10078">MEFEAVRVEPFRAVADTESVDHHLINFHKKVLRFYLYKNDFVRDLMENKAHRDHFFGEISSYLLFSAKKSSRPLKQMVTAVMIIS</sequence>
<protein>
    <submittedName>
        <fullName evidence="1">Uncharacterized protein</fullName>
    </submittedName>
</protein>
<proteinExistence type="predicted"/>
<gene>
    <name evidence="1" type="ORF">ABK905_14515</name>
</gene>